<name>A0A5C6BN77_9PLAN</name>
<comment type="caution">
    <text evidence="1">The sequence shown here is derived from an EMBL/GenBank/DDBJ whole genome shotgun (WGS) entry which is preliminary data.</text>
</comment>
<evidence type="ECO:0000313" key="2">
    <source>
        <dbReference type="Proteomes" id="UP000320735"/>
    </source>
</evidence>
<dbReference type="AlphaFoldDB" id="A0A5C6BN77"/>
<protein>
    <submittedName>
        <fullName evidence="1">Site-specific tyrosine recombinase XerC</fullName>
    </submittedName>
</protein>
<dbReference type="Proteomes" id="UP000320735">
    <property type="component" value="Unassembled WGS sequence"/>
</dbReference>
<gene>
    <name evidence="1" type="ORF">CA54_17070</name>
</gene>
<sequence length="76" mass="8435">MPKATRKRKTTTYMHATKSKKLPLEVLSADEVRALIQSCSNRAPTGIRNRAIMASSSRHTELPRKSSVAVPTLTAW</sequence>
<organism evidence="1 2">
    <name type="scientific">Symmachiella macrocystis</name>
    <dbReference type="NCBI Taxonomy" id="2527985"/>
    <lineage>
        <taxon>Bacteria</taxon>
        <taxon>Pseudomonadati</taxon>
        <taxon>Planctomycetota</taxon>
        <taxon>Planctomycetia</taxon>
        <taxon>Planctomycetales</taxon>
        <taxon>Planctomycetaceae</taxon>
        <taxon>Symmachiella</taxon>
    </lineage>
</organism>
<evidence type="ECO:0000313" key="1">
    <source>
        <dbReference type="EMBL" id="TWU12881.1"/>
    </source>
</evidence>
<proteinExistence type="predicted"/>
<dbReference type="EMBL" id="SJPP01000001">
    <property type="protein sequence ID" value="TWU12881.1"/>
    <property type="molecule type" value="Genomic_DNA"/>
</dbReference>
<accession>A0A5C6BN77</accession>
<keyword evidence="2" id="KW-1185">Reference proteome</keyword>
<dbReference type="RefSeq" id="WP_146370297.1">
    <property type="nucleotide sequence ID" value="NZ_SJPP01000001.1"/>
</dbReference>
<reference evidence="1 2" key="1">
    <citation type="submission" date="2019-02" db="EMBL/GenBank/DDBJ databases">
        <title>Deep-cultivation of Planctomycetes and their phenomic and genomic characterization uncovers novel biology.</title>
        <authorList>
            <person name="Wiegand S."/>
            <person name="Jogler M."/>
            <person name="Boedeker C."/>
            <person name="Pinto D."/>
            <person name="Vollmers J."/>
            <person name="Rivas-Marin E."/>
            <person name="Kohn T."/>
            <person name="Peeters S.H."/>
            <person name="Heuer A."/>
            <person name="Rast P."/>
            <person name="Oberbeckmann S."/>
            <person name="Bunk B."/>
            <person name="Jeske O."/>
            <person name="Meyerdierks A."/>
            <person name="Storesund J.E."/>
            <person name="Kallscheuer N."/>
            <person name="Luecker S."/>
            <person name="Lage O.M."/>
            <person name="Pohl T."/>
            <person name="Merkel B.J."/>
            <person name="Hornburger P."/>
            <person name="Mueller R.-W."/>
            <person name="Bruemmer F."/>
            <person name="Labrenz M."/>
            <person name="Spormann A.M."/>
            <person name="Op Den Camp H."/>
            <person name="Overmann J."/>
            <person name="Amann R."/>
            <person name="Jetten M.S.M."/>
            <person name="Mascher T."/>
            <person name="Medema M.H."/>
            <person name="Devos D.P."/>
            <person name="Kaster A.-K."/>
            <person name="Ovreas L."/>
            <person name="Rohde M."/>
            <person name="Galperin M.Y."/>
            <person name="Jogler C."/>
        </authorList>
    </citation>
    <scope>NUCLEOTIDE SEQUENCE [LARGE SCALE GENOMIC DNA]</scope>
    <source>
        <strain evidence="1 2">CA54</strain>
    </source>
</reference>